<dbReference type="NCBIfam" id="NF002288">
    <property type="entry name" value="PRK01212.1-4"/>
    <property type="match status" value="1"/>
</dbReference>
<dbReference type="NCBIfam" id="TIGR00191">
    <property type="entry name" value="thrB"/>
    <property type="match status" value="1"/>
</dbReference>
<proteinExistence type="inferred from homology"/>
<comment type="pathway">
    <text evidence="1 11">Amino-acid biosynthesis; L-threonine biosynthesis; L-threonine from L-aspartate: step 4/5.</text>
</comment>
<dbReference type="UniPathway" id="UPA00050">
    <property type="reaction ID" value="UER00064"/>
</dbReference>
<gene>
    <name evidence="11" type="primary">thrB</name>
    <name evidence="14" type="ORF">D6D85_11595</name>
</gene>
<comment type="function">
    <text evidence="11">Catalyzes the ATP-dependent phosphorylation of L-homoserine to L-homoserine phosphate.</text>
</comment>
<dbReference type="InterPro" id="IPR006203">
    <property type="entry name" value="GHMP_knse_ATP-bd_CS"/>
</dbReference>
<keyword evidence="10 11" id="KW-0067">ATP-binding</keyword>
<dbReference type="Gene3D" id="3.30.70.890">
    <property type="entry name" value="GHMP kinase, C-terminal domain"/>
    <property type="match status" value="1"/>
</dbReference>
<dbReference type="GO" id="GO:0004413">
    <property type="term" value="F:homoserine kinase activity"/>
    <property type="evidence" value="ECO:0007669"/>
    <property type="project" value="UniProtKB-UniRule"/>
</dbReference>
<evidence type="ECO:0000259" key="12">
    <source>
        <dbReference type="Pfam" id="PF00288"/>
    </source>
</evidence>
<dbReference type="Gene3D" id="3.30.230.10">
    <property type="match status" value="1"/>
</dbReference>
<comment type="similarity">
    <text evidence="2 11">Belongs to the GHMP kinase family. Homoserine kinase subfamily.</text>
</comment>
<comment type="caution">
    <text evidence="14">The sequence shown here is derived from an EMBL/GenBank/DDBJ whole genome shotgun (WGS) entry which is preliminary data.</text>
</comment>
<comment type="subcellular location">
    <subcellularLocation>
        <location evidence="11">Cytoplasm</location>
    </subcellularLocation>
</comment>
<keyword evidence="11" id="KW-0963">Cytoplasm</keyword>
<protein>
    <recommendedName>
        <fullName evidence="4 11">Homoserine kinase</fullName>
        <shortName evidence="11">HK</shortName>
        <shortName evidence="11">HSK</shortName>
        <ecNumber evidence="3 11">2.7.1.39</ecNumber>
    </recommendedName>
</protein>
<organism evidence="14 15">
    <name type="scientific">Candidatus Methanodesulfokora washburnensis</name>
    <dbReference type="NCBI Taxonomy" id="2478471"/>
    <lineage>
        <taxon>Archaea</taxon>
        <taxon>Thermoproteota</taxon>
        <taxon>Candidatus Korarchaeia</taxon>
        <taxon>Candidatus Korarchaeia incertae sedis</taxon>
        <taxon>Candidatus Methanodesulfokora</taxon>
    </lineage>
</organism>
<evidence type="ECO:0000256" key="11">
    <source>
        <dbReference type="HAMAP-Rule" id="MF_00384"/>
    </source>
</evidence>
<dbReference type="SUPFAM" id="SSF54211">
    <property type="entry name" value="Ribosomal protein S5 domain 2-like"/>
    <property type="match status" value="1"/>
</dbReference>
<dbReference type="GO" id="GO:0005737">
    <property type="term" value="C:cytoplasm"/>
    <property type="evidence" value="ECO:0007669"/>
    <property type="project" value="UniProtKB-SubCell"/>
</dbReference>
<dbReference type="InterPro" id="IPR006204">
    <property type="entry name" value="GHMP_kinase_N_dom"/>
</dbReference>
<dbReference type="PANTHER" id="PTHR20861">
    <property type="entry name" value="HOMOSERINE/4-DIPHOSPHOCYTIDYL-2-C-METHYL-D-ERYTHRITOL KINASE"/>
    <property type="match status" value="1"/>
</dbReference>
<keyword evidence="15" id="KW-1185">Reference proteome</keyword>
<keyword evidence="9 11" id="KW-0418">Kinase</keyword>
<reference evidence="14 15" key="1">
    <citation type="submission" date="2018-10" db="EMBL/GenBank/DDBJ databases">
        <title>Co-occurring genomic capacity for anaerobic methane metabolism and dissimilatory sulfite reduction discovered in the Korarchaeota.</title>
        <authorList>
            <person name="Mckay L.J."/>
            <person name="Dlakic M."/>
            <person name="Fields M.W."/>
            <person name="Delmont T.O."/>
            <person name="Eren A.M."/>
            <person name="Jay Z.J."/>
            <person name="Klingelsmith K.B."/>
            <person name="Rusch D.B."/>
            <person name="Inskeep W.P."/>
        </authorList>
    </citation>
    <scope>NUCLEOTIDE SEQUENCE [LARGE SCALE GENOMIC DNA]</scope>
    <source>
        <strain evidence="14 15">MDKW</strain>
    </source>
</reference>
<dbReference type="GO" id="GO:0009088">
    <property type="term" value="P:threonine biosynthetic process"/>
    <property type="evidence" value="ECO:0007669"/>
    <property type="project" value="UniProtKB-UniRule"/>
</dbReference>
<comment type="catalytic activity">
    <reaction evidence="11">
        <text>L-homoserine + ATP = O-phospho-L-homoserine + ADP + H(+)</text>
        <dbReference type="Rhea" id="RHEA:13985"/>
        <dbReference type="ChEBI" id="CHEBI:15378"/>
        <dbReference type="ChEBI" id="CHEBI:30616"/>
        <dbReference type="ChEBI" id="CHEBI:57476"/>
        <dbReference type="ChEBI" id="CHEBI:57590"/>
        <dbReference type="ChEBI" id="CHEBI:456216"/>
        <dbReference type="EC" id="2.7.1.39"/>
    </reaction>
</comment>
<name>A0A3R9PU03_9CREN</name>
<dbReference type="Proteomes" id="UP000277582">
    <property type="component" value="Unassembled WGS sequence"/>
</dbReference>
<feature type="domain" description="GHMP kinase C-terminal" evidence="13">
    <location>
        <begin position="232"/>
        <end position="308"/>
    </location>
</feature>
<dbReference type="Pfam" id="PF00288">
    <property type="entry name" value="GHMP_kinases_N"/>
    <property type="match status" value="1"/>
</dbReference>
<evidence type="ECO:0000256" key="2">
    <source>
        <dbReference type="ARBA" id="ARBA00007370"/>
    </source>
</evidence>
<evidence type="ECO:0000256" key="8">
    <source>
        <dbReference type="ARBA" id="ARBA00022741"/>
    </source>
</evidence>
<dbReference type="GO" id="GO:0005524">
    <property type="term" value="F:ATP binding"/>
    <property type="evidence" value="ECO:0007669"/>
    <property type="project" value="UniProtKB-UniRule"/>
</dbReference>
<evidence type="ECO:0000256" key="10">
    <source>
        <dbReference type="ARBA" id="ARBA00022840"/>
    </source>
</evidence>
<dbReference type="InterPro" id="IPR036554">
    <property type="entry name" value="GHMP_kinase_C_sf"/>
</dbReference>
<dbReference type="PROSITE" id="PS00627">
    <property type="entry name" value="GHMP_KINASES_ATP"/>
    <property type="match status" value="1"/>
</dbReference>
<keyword evidence="8 11" id="KW-0547">Nucleotide-binding</keyword>
<dbReference type="PANTHER" id="PTHR20861:SF1">
    <property type="entry name" value="HOMOSERINE KINASE"/>
    <property type="match status" value="1"/>
</dbReference>
<dbReference type="InterPro" id="IPR000870">
    <property type="entry name" value="Homoserine_kinase"/>
</dbReference>
<feature type="domain" description="GHMP kinase N-terminal" evidence="12">
    <location>
        <begin position="80"/>
        <end position="168"/>
    </location>
</feature>
<evidence type="ECO:0000256" key="4">
    <source>
        <dbReference type="ARBA" id="ARBA00017858"/>
    </source>
</evidence>
<dbReference type="EMBL" id="RCOS01000130">
    <property type="protein sequence ID" value="RSN73015.1"/>
    <property type="molecule type" value="Genomic_DNA"/>
</dbReference>
<dbReference type="PIRSF" id="PIRSF000676">
    <property type="entry name" value="Homoser_kin"/>
    <property type="match status" value="1"/>
</dbReference>
<evidence type="ECO:0000256" key="7">
    <source>
        <dbReference type="ARBA" id="ARBA00022697"/>
    </source>
</evidence>
<keyword evidence="7 11" id="KW-0791">Threonine biosynthesis</keyword>
<sequence>MVLFSLLPNFWRRCLGGNGNPVKRVRVRAPASVANIGAGFDVLAMAIEGFFDEAEITISKGEGRINVSSAGFDVPSGRENIAHATAEEFLNRYGIKGVDVNITLHKGIPPSLGLGSSGASCVATVYALSHLFGIKLPLSEFLELAGLCECFTAGSPHYDNVAASALGGVVIVDCANKEAYRIIPPVDIHIALLIPEPIPRCERKTALARSILPKQVDLKTLVYQSSAVAKLVYAFMTGDLEILGKAASTDFVAEPKRSALIPFYWELKGFSLSNGALGFNIAGAGPSVFAICRSPEDSLAVADAMRKFASEKGLKADVVVTKIAREGVSIVK</sequence>
<evidence type="ECO:0000256" key="1">
    <source>
        <dbReference type="ARBA" id="ARBA00005015"/>
    </source>
</evidence>
<accession>A0A3R9PU03</accession>
<keyword evidence="6 11" id="KW-0808">Transferase</keyword>
<dbReference type="SUPFAM" id="SSF55060">
    <property type="entry name" value="GHMP Kinase, C-terminal domain"/>
    <property type="match status" value="1"/>
</dbReference>
<dbReference type="EC" id="2.7.1.39" evidence="3 11"/>
<dbReference type="InterPro" id="IPR013750">
    <property type="entry name" value="GHMP_kinase_C_dom"/>
</dbReference>
<evidence type="ECO:0000256" key="9">
    <source>
        <dbReference type="ARBA" id="ARBA00022777"/>
    </source>
</evidence>
<evidence type="ECO:0000256" key="5">
    <source>
        <dbReference type="ARBA" id="ARBA00022605"/>
    </source>
</evidence>
<feature type="binding site" evidence="11">
    <location>
        <begin position="109"/>
        <end position="119"/>
    </location>
    <ligand>
        <name>ATP</name>
        <dbReference type="ChEBI" id="CHEBI:30616"/>
    </ligand>
</feature>
<keyword evidence="5 11" id="KW-0028">Amino-acid biosynthesis</keyword>
<evidence type="ECO:0000256" key="6">
    <source>
        <dbReference type="ARBA" id="ARBA00022679"/>
    </source>
</evidence>
<evidence type="ECO:0000313" key="14">
    <source>
        <dbReference type="EMBL" id="RSN73015.1"/>
    </source>
</evidence>
<dbReference type="PRINTS" id="PR00958">
    <property type="entry name" value="HOMSERKINASE"/>
</dbReference>
<dbReference type="AlphaFoldDB" id="A0A3R9PU03"/>
<dbReference type="HAMAP" id="MF_00384">
    <property type="entry name" value="Homoser_kinase"/>
    <property type="match status" value="1"/>
</dbReference>
<dbReference type="Pfam" id="PF08544">
    <property type="entry name" value="GHMP_kinases_C"/>
    <property type="match status" value="1"/>
</dbReference>
<evidence type="ECO:0000313" key="15">
    <source>
        <dbReference type="Proteomes" id="UP000277582"/>
    </source>
</evidence>
<evidence type="ECO:0000256" key="3">
    <source>
        <dbReference type="ARBA" id="ARBA00012078"/>
    </source>
</evidence>
<dbReference type="InterPro" id="IPR020568">
    <property type="entry name" value="Ribosomal_Su5_D2-typ_SF"/>
</dbReference>
<evidence type="ECO:0000259" key="13">
    <source>
        <dbReference type="Pfam" id="PF08544"/>
    </source>
</evidence>
<dbReference type="InterPro" id="IPR014721">
    <property type="entry name" value="Ribsml_uS5_D2-typ_fold_subgr"/>
</dbReference>